<dbReference type="GO" id="GO:0043529">
    <property type="term" value="C:GET complex"/>
    <property type="evidence" value="ECO:0007669"/>
    <property type="project" value="TreeGrafter"/>
</dbReference>
<dbReference type="Gene3D" id="3.40.50.300">
    <property type="entry name" value="P-loop containing nucleotide triphosphate hydrolases"/>
    <property type="match status" value="1"/>
</dbReference>
<protein>
    <submittedName>
        <fullName evidence="9">Arsenical pump-driving ATPase</fullName>
    </submittedName>
</protein>
<keyword evidence="2" id="KW-0813">Transport</keyword>
<keyword evidence="3" id="KW-0963">Cytoplasm</keyword>
<dbReference type="EMBL" id="KI546113">
    <property type="protein sequence ID" value="EST44718.1"/>
    <property type="molecule type" value="Genomic_DNA"/>
</dbReference>
<proteinExistence type="inferred from homology"/>
<dbReference type="PANTHER" id="PTHR10803:SF3">
    <property type="entry name" value="ATPASE GET3"/>
    <property type="match status" value="1"/>
</dbReference>
<name>V6LK67_9EUKA</name>
<dbReference type="Proteomes" id="UP000018208">
    <property type="component" value="Unassembled WGS sequence"/>
</dbReference>
<dbReference type="OrthoDB" id="1770at2759"/>
<dbReference type="AlphaFoldDB" id="V6LK67"/>
<evidence type="ECO:0000256" key="3">
    <source>
        <dbReference type="ARBA" id="ARBA00022490"/>
    </source>
</evidence>
<evidence type="ECO:0000256" key="6">
    <source>
        <dbReference type="ARBA" id="ARBA00022824"/>
    </source>
</evidence>
<dbReference type="GO" id="GO:0005524">
    <property type="term" value="F:ATP binding"/>
    <property type="evidence" value="ECO:0007669"/>
    <property type="project" value="UniProtKB-KW"/>
</dbReference>
<dbReference type="InterPro" id="IPR016300">
    <property type="entry name" value="ATPase_ArsA/GET3"/>
</dbReference>
<dbReference type="VEuPathDB" id="GiardiaDB:SS50377_25099"/>
<evidence type="ECO:0000313" key="11">
    <source>
        <dbReference type="Proteomes" id="UP000018208"/>
    </source>
</evidence>
<dbReference type="EMBL" id="AUWU02000005">
    <property type="protein sequence ID" value="KAH0572984.1"/>
    <property type="molecule type" value="Genomic_DNA"/>
</dbReference>
<evidence type="ECO:0000256" key="1">
    <source>
        <dbReference type="ARBA" id="ARBA00011040"/>
    </source>
</evidence>
<evidence type="ECO:0000256" key="5">
    <source>
        <dbReference type="ARBA" id="ARBA00022801"/>
    </source>
</evidence>
<keyword evidence="7" id="KW-0067">ATP-binding</keyword>
<dbReference type="NCBIfam" id="TIGR00345">
    <property type="entry name" value="GET3_arsA_TRC40"/>
    <property type="match status" value="1"/>
</dbReference>
<keyword evidence="11" id="KW-1185">Reference proteome</keyword>
<evidence type="ECO:0000256" key="2">
    <source>
        <dbReference type="ARBA" id="ARBA00022448"/>
    </source>
</evidence>
<evidence type="ECO:0000313" key="9">
    <source>
        <dbReference type="EMBL" id="EST44718.1"/>
    </source>
</evidence>
<keyword evidence="4" id="KW-0547">Nucleotide-binding</keyword>
<dbReference type="PANTHER" id="PTHR10803">
    <property type="entry name" value="ARSENICAL PUMP-DRIVING ATPASE ARSENITE-TRANSLOCATING ATPASE"/>
    <property type="match status" value="1"/>
</dbReference>
<evidence type="ECO:0000256" key="4">
    <source>
        <dbReference type="ARBA" id="ARBA00022741"/>
    </source>
</evidence>
<evidence type="ECO:0000259" key="8">
    <source>
        <dbReference type="Pfam" id="PF02374"/>
    </source>
</evidence>
<evidence type="ECO:0000256" key="7">
    <source>
        <dbReference type="ARBA" id="ARBA00022840"/>
    </source>
</evidence>
<reference evidence="10" key="2">
    <citation type="submission" date="2020-12" db="EMBL/GenBank/DDBJ databases">
        <title>New Spironucleus salmonicida genome in near-complete chromosomes.</title>
        <authorList>
            <person name="Xu F."/>
            <person name="Kurt Z."/>
            <person name="Jimenez-Gonzalez A."/>
            <person name="Astvaldsson A."/>
            <person name="Andersson J.O."/>
            <person name="Svard S.G."/>
        </authorList>
    </citation>
    <scope>NUCLEOTIDE SEQUENCE</scope>
    <source>
        <strain evidence="10">ATCC 50377</strain>
    </source>
</reference>
<feature type="domain" description="ArsA/GET3 Anion-transporting ATPase-like" evidence="8">
    <location>
        <begin position="15"/>
        <end position="306"/>
    </location>
</feature>
<evidence type="ECO:0000313" key="10">
    <source>
        <dbReference type="EMBL" id="KAH0572984.1"/>
    </source>
</evidence>
<comment type="similarity">
    <text evidence="1">Belongs to the arsA ATPase family.</text>
</comment>
<sequence>MSSNNLQHIIDSNLRWIFVGGKGGVGKTTTSSSLAIQIAHKNSLTNDKTLILSTDPAHNLSDAFSQQFTDTPTAVNSVPNLFAMEINPTKKFKNENAAEQNAAFQPIMNLFAQSSMPGMDELMSFVEVMDIATQNTYKTVIFDTAPTGHTLRFLEIPQTAKQMKTIFTSMKQMMGPMLQMMGGEAGDMDKVTAVFDQCDEVEQQFKDPNMTQFVCVCIPEFLSLYETERLVQQLMRLDIDCGSVVVNQVLDCQNDCGFCRARSKMQSKYITQMKELYEDFALVFMSLGETEVRGIDELEAFGQKLKNGGFM</sequence>
<dbReference type="GO" id="GO:0071816">
    <property type="term" value="P:tail-anchored membrane protein insertion into ER membrane"/>
    <property type="evidence" value="ECO:0007669"/>
    <property type="project" value="TreeGrafter"/>
</dbReference>
<organism evidence="9">
    <name type="scientific">Spironucleus salmonicida</name>
    <dbReference type="NCBI Taxonomy" id="348837"/>
    <lineage>
        <taxon>Eukaryota</taxon>
        <taxon>Metamonada</taxon>
        <taxon>Diplomonadida</taxon>
        <taxon>Hexamitidae</taxon>
        <taxon>Hexamitinae</taxon>
        <taxon>Spironucleus</taxon>
    </lineage>
</organism>
<dbReference type="GO" id="GO:0016887">
    <property type="term" value="F:ATP hydrolysis activity"/>
    <property type="evidence" value="ECO:0007669"/>
    <property type="project" value="InterPro"/>
</dbReference>
<accession>V6LK67</accession>
<dbReference type="FunFam" id="3.40.50.300:FF:001459">
    <property type="entry name" value="ATPase ASNA1 homolog"/>
    <property type="match status" value="1"/>
</dbReference>
<gene>
    <name evidence="9" type="ORF">SS50377_15431</name>
    <name evidence="10" type="ORF">SS50377_25099</name>
</gene>
<reference evidence="9 10" key="1">
    <citation type="journal article" date="2014" name="PLoS Genet.">
        <title>The Genome of Spironucleus salmonicida Highlights a Fish Pathogen Adapted to Fluctuating Environments.</title>
        <authorList>
            <person name="Xu F."/>
            <person name="Jerlstrom-Hultqvist J."/>
            <person name="Einarsson E."/>
            <person name="Astvaldsson A."/>
            <person name="Svard S.G."/>
            <person name="Andersson J.O."/>
        </authorList>
    </citation>
    <scope>NUCLEOTIDE SEQUENCE</scope>
    <source>
        <strain evidence="10">ATCC 50377</strain>
    </source>
</reference>
<keyword evidence="5" id="KW-0378">Hydrolase</keyword>
<dbReference type="CDD" id="cd02035">
    <property type="entry name" value="ArsA"/>
    <property type="match status" value="1"/>
</dbReference>
<dbReference type="SUPFAM" id="SSF52540">
    <property type="entry name" value="P-loop containing nucleoside triphosphate hydrolases"/>
    <property type="match status" value="1"/>
</dbReference>
<keyword evidence="6" id="KW-0256">Endoplasmic reticulum</keyword>
<dbReference type="InterPro" id="IPR027417">
    <property type="entry name" value="P-loop_NTPase"/>
</dbReference>
<dbReference type="InterPro" id="IPR025723">
    <property type="entry name" value="ArsA/GET3_ATPase-like"/>
</dbReference>
<dbReference type="Pfam" id="PF02374">
    <property type="entry name" value="ArsA_ATPase"/>
    <property type="match status" value="1"/>
</dbReference>